<name>A0A0L0NYN7_CANAR</name>
<comment type="caution">
    <text evidence="1">The sequence shown here is derived from an EMBL/GenBank/DDBJ whole genome shotgun (WGS) entry which is preliminary data.</text>
</comment>
<dbReference type="AlphaFoldDB" id="A0A0L0NYN7"/>
<sequence>MIVPGCQNEGLLGEWHSVEKECRIEWVVFIHIDELLGSKGDDSSGKFPRFFKIDLRGVSKFFNGELGTKSSEKVTIFFLFTGDDETKGGASGAAFFSDDLIGDRFNSSDARRISAAPEEPAIFLRFVFRSGDSSSSSSLPSSTM</sequence>
<evidence type="ECO:0000313" key="1">
    <source>
        <dbReference type="EMBL" id="KND99292.1"/>
    </source>
</evidence>
<proteinExistence type="predicted"/>
<reference evidence="2" key="1">
    <citation type="journal article" date="2015" name="BMC Genomics">
        <title>Draft genome of a commonly misdiagnosed multidrug resistant pathogen Candida auris.</title>
        <authorList>
            <person name="Chatterjee S."/>
            <person name="Alampalli S.V."/>
            <person name="Nageshan R.K."/>
            <person name="Chettiar S.T."/>
            <person name="Joshi S."/>
            <person name="Tatu U.S."/>
        </authorList>
    </citation>
    <scope>NUCLEOTIDE SEQUENCE [LARGE SCALE GENOMIC DNA]</scope>
    <source>
        <strain evidence="2">6684</strain>
    </source>
</reference>
<dbReference type="VEuPathDB" id="FungiDB:QG37_03837"/>
<accession>A0A0L0NYN7</accession>
<dbReference type="Proteomes" id="UP000037122">
    <property type="component" value="Unassembled WGS sequence"/>
</dbReference>
<evidence type="ECO:0000313" key="2">
    <source>
        <dbReference type="Proteomes" id="UP000037122"/>
    </source>
</evidence>
<gene>
    <name evidence="1" type="ORF">QG37_03837</name>
</gene>
<protein>
    <submittedName>
        <fullName evidence="1">Uncharacterized protein</fullName>
    </submittedName>
</protein>
<organism evidence="1 2">
    <name type="scientific">Candidozyma auris</name>
    <name type="common">Yeast</name>
    <name type="synonym">Candida auris</name>
    <dbReference type="NCBI Taxonomy" id="498019"/>
    <lineage>
        <taxon>Eukaryota</taxon>
        <taxon>Fungi</taxon>
        <taxon>Dikarya</taxon>
        <taxon>Ascomycota</taxon>
        <taxon>Saccharomycotina</taxon>
        <taxon>Pichiomycetes</taxon>
        <taxon>Metschnikowiaceae</taxon>
        <taxon>Candidozyma</taxon>
    </lineage>
</organism>
<dbReference type="EMBL" id="LGST01000025">
    <property type="protein sequence ID" value="KND99292.1"/>
    <property type="molecule type" value="Genomic_DNA"/>
</dbReference>